<comment type="caution">
    <text evidence="4">The sequence shown here is derived from an EMBL/GenBank/DDBJ whole genome shotgun (WGS) entry which is preliminary data.</text>
</comment>
<dbReference type="PANTHER" id="PTHR11601:SF36">
    <property type="entry name" value="CYSTEINE DESULFURASE NIFS-RELATED"/>
    <property type="match status" value="1"/>
</dbReference>
<reference evidence="4 5" key="1">
    <citation type="submission" date="2018-07" db="EMBL/GenBank/DDBJ databases">
        <title>Genomic Encyclopedia of Type Strains, Phase IV (KMG-IV): sequencing the most valuable type-strain genomes for metagenomic binning, comparative biology and taxonomic classification.</title>
        <authorList>
            <person name="Goeker M."/>
        </authorList>
    </citation>
    <scope>NUCLEOTIDE SEQUENCE [LARGE SCALE GENOMIC DNA]</scope>
    <source>
        <strain evidence="4 5">DSM 27696</strain>
    </source>
</reference>
<dbReference type="PIRSF" id="PIRSF005572">
    <property type="entry name" value="NifS"/>
    <property type="match status" value="1"/>
</dbReference>
<dbReference type="RefSeq" id="WP_114351779.1">
    <property type="nucleotide sequence ID" value="NZ_QPJJ01000002.1"/>
</dbReference>
<dbReference type="EMBL" id="QPJJ01000002">
    <property type="protein sequence ID" value="RCW77024.1"/>
    <property type="molecule type" value="Genomic_DNA"/>
</dbReference>
<dbReference type="GO" id="GO:0003824">
    <property type="term" value="F:catalytic activity"/>
    <property type="evidence" value="ECO:0007669"/>
    <property type="project" value="UniProtKB-ARBA"/>
</dbReference>
<dbReference type="SUPFAM" id="SSF53383">
    <property type="entry name" value="PLP-dependent transferases"/>
    <property type="match status" value="1"/>
</dbReference>
<dbReference type="InterPro" id="IPR015424">
    <property type="entry name" value="PyrdxlP-dep_Trfase"/>
</dbReference>
<comment type="cofactor">
    <cofactor evidence="1">
        <name>pyridoxal 5'-phosphate</name>
        <dbReference type="ChEBI" id="CHEBI:597326"/>
    </cofactor>
</comment>
<sequence length="380" mass="41994">MKYFDFAATTPLDLDAAEVYTKVATDHFGNASSLHDIGYVSNNLLENCRAILTELMGISKEGLFFTSGGSEANFLCMEALLSASMKKGKHIIIGMAEHSSIHGIAKRLEADGFTITYLPLKPSGFIDMDRFINAIMPETVLVVIQHVNSEIGTIQPIEEIGRVCREHDILLHSDMVQSFGKIDVRNVTPWVSSCSISAHKIYGPKGIGMAYVDPKIAWRAFFPETTHEKGFRPGTLNVPAIAAMTEAAKKIVNRQRIDEEKFVQFRHTFIEKLQPINNQVVIYQADQTNQLPSIIGMRVKGVEGQWMMLEANRLGYAISTGSACQAGMQKPAKIMNALGVEAEDAKGFFRISFGHGTSLEDVEKLGEAITEITKRLHAKD</sequence>
<accession>A0A368YFR2</accession>
<dbReference type="AlphaFoldDB" id="A0A368YFR2"/>
<organism evidence="4 5">
    <name type="scientific">Saliterribacillus persicus</name>
    <dbReference type="NCBI Taxonomy" id="930114"/>
    <lineage>
        <taxon>Bacteria</taxon>
        <taxon>Bacillati</taxon>
        <taxon>Bacillota</taxon>
        <taxon>Bacilli</taxon>
        <taxon>Bacillales</taxon>
        <taxon>Bacillaceae</taxon>
        <taxon>Saliterribacillus</taxon>
    </lineage>
</organism>
<dbReference type="PANTHER" id="PTHR11601">
    <property type="entry name" value="CYSTEINE DESULFURYLASE FAMILY MEMBER"/>
    <property type="match status" value="1"/>
</dbReference>
<dbReference type="InterPro" id="IPR015421">
    <property type="entry name" value="PyrdxlP-dep_Trfase_major"/>
</dbReference>
<keyword evidence="5" id="KW-1185">Reference proteome</keyword>
<keyword evidence="2" id="KW-0663">Pyridoxal phosphate</keyword>
<protein>
    <submittedName>
        <fullName evidence="4">Cysteine desulfurase</fullName>
    </submittedName>
</protein>
<proteinExistence type="predicted"/>
<evidence type="ECO:0000313" key="4">
    <source>
        <dbReference type="EMBL" id="RCW77024.1"/>
    </source>
</evidence>
<evidence type="ECO:0000313" key="5">
    <source>
        <dbReference type="Proteomes" id="UP000252585"/>
    </source>
</evidence>
<feature type="domain" description="Aminotransferase class V" evidence="3">
    <location>
        <begin position="3"/>
        <end position="365"/>
    </location>
</feature>
<evidence type="ECO:0000256" key="1">
    <source>
        <dbReference type="ARBA" id="ARBA00001933"/>
    </source>
</evidence>
<dbReference type="Proteomes" id="UP000252585">
    <property type="component" value="Unassembled WGS sequence"/>
</dbReference>
<evidence type="ECO:0000259" key="3">
    <source>
        <dbReference type="Pfam" id="PF00266"/>
    </source>
</evidence>
<dbReference type="InterPro" id="IPR016454">
    <property type="entry name" value="Cysteine_dSase"/>
</dbReference>
<dbReference type="Gene3D" id="3.90.1150.10">
    <property type="entry name" value="Aspartate Aminotransferase, domain 1"/>
    <property type="match status" value="1"/>
</dbReference>
<evidence type="ECO:0000256" key="2">
    <source>
        <dbReference type="ARBA" id="ARBA00022898"/>
    </source>
</evidence>
<dbReference type="OrthoDB" id="9808002at2"/>
<name>A0A368YFR2_9BACI</name>
<gene>
    <name evidence="4" type="ORF">DFR57_102299</name>
</gene>
<dbReference type="NCBIfam" id="NF002806">
    <property type="entry name" value="PRK02948.1"/>
    <property type="match status" value="1"/>
</dbReference>
<dbReference type="Gene3D" id="3.40.640.10">
    <property type="entry name" value="Type I PLP-dependent aspartate aminotransferase-like (Major domain)"/>
    <property type="match status" value="1"/>
</dbReference>
<dbReference type="Pfam" id="PF00266">
    <property type="entry name" value="Aminotran_5"/>
    <property type="match status" value="1"/>
</dbReference>
<dbReference type="InterPro" id="IPR015422">
    <property type="entry name" value="PyrdxlP-dep_Trfase_small"/>
</dbReference>
<dbReference type="InterPro" id="IPR000192">
    <property type="entry name" value="Aminotrans_V_dom"/>
</dbReference>